<dbReference type="EMBL" id="UGYW01000002">
    <property type="protein sequence ID" value="SUJ26429.1"/>
    <property type="molecule type" value="Genomic_DNA"/>
</dbReference>
<evidence type="ECO:0000313" key="1">
    <source>
        <dbReference type="EMBL" id="SUJ26429.1"/>
    </source>
</evidence>
<gene>
    <name evidence="1" type="ORF">NCTC11388_03958</name>
</gene>
<organism evidence="1 2">
    <name type="scientific">Sphingobacterium spiritivorum</name>
    <name type="common">Flavobacterium spiritivorum</name>
    <dbReference type="NCBI Taxonomy" id="258"/>
    <lineage>
        <taxon>Bacteria</taxon>
        <taxon>Pseudomonadati</taxon>
        <taxon>Bacteroidota</taxon>
        <taxon>Sphingobacteriia</taxon>
        <taxon>Sphingobacteriales</taxon>
        <taxon>Sphingobacteriaceae</taxon>
        <taxon>Sphingobacterium</taxon>
    </lineage>
</organism>
<name>A0A380CRF5_SPHSI</name>
<dbReference type="RefSeq" id="WP_115171323.1">
    <property type="nucleotide sequence ID" value="NZ_UGYW01000002.1"/>
</dbReference>
<sequence length="200" mass="23012">MKRILLPIFLALSIVCFAQKNDKRKGSYSIYLCSVDNPKGIETGKLDTTLSMYEDSLIKIDWDYAVSQIGFVLTNRSDETMKIIWDEAAFISLSNETHRVFHKGIKYIDRENPQSPTLVYKGTTLSDLVSPTSFTRYVAGRYGGWTSEPILEFKQADSNKAPFREELIDKIIRVILPIKINEKTLEYGFNFKTTFKDKEK</sequence>
<dbReference type="Proteomes" id="UP000254893">
    <property type="component" value="Unassembled WGS sequence"/>
</dbReference>
<reference evidence="1 2" key="1">
    <citation type="submission" date="2018-06" db="EMBL/GenBank/DDBJ databases">
        <authorList>
            <consortium name="Pathogen Informatics"/>
            <person name="Doyle S."/>
        </authorList>
    </citation>
    <scope>NUCLEOTIDE SEQUENCE [LARGE SCALE GENOMIC DNA]</scope>
    <source>
        <strain evidence="1 2">NCTC11388</strain>
    </source>
</reference>
<protein>
    <submittedName>
        <fullName evidence="1">Uncharacterized protein</fullName>
    </submittedName>
</protein>
<proteinExistence type="predicted"/>
<accession>A0A380CRF5</accession>
<evidence type="ECO:0000313" key="2">
    <source>
        <dbReference type="Proteomes" id="UP000254893"/>
    </source>
</evidence>
<dbReference type="AlphaFoldDB" id="A0A380CRF5"/>